<dbReference type="EMBL" id="KB706464">
    <property type="protein sequence ID" value="EMR67306.1"/>
    <property type="molecule type" value="Genomic_DNA"/>
</dbReference>
<evidence type="ECO:0000313" key="2">
    <source>
        <dbReference type="Proteomes" id="UP000012174"/>
    </source>
</evidence>
<name>M7TBP0_EUTLA</name>
<dbReference type="AlphaFoldDB" id="M7TBP0"/>
<organism evidence="1 2">
    <name type="scientific">Eutypa lata (strain UCR-EL1)</name>
    <name type="common">Grapevine dieback disease fungus</name>
    <name type="synonym">Eutypa armeniacae</name>
    <dbReference type="NCBI Taxonomy" id="1287681"/>
    <lineage>
        <taxon>Eukaryota</taxon>
        <taxon>Fungi</taxon>
        <taxon>Dikarya</taxon>
        <taxon>Ascomycota</taxon>
        <taxon>Pezizomycotina</taxon>
        <taxon>Sordariomycetes</taxon>
        <taxon>Xylariomycetidae</taxon>
        <taxon>Xylariales</taxon>
        <taxon>Diatrypaceae</taxon>
        <taxon>Eutypa</taxon>
    </lineage>
</organism>
<keyword evidence="2" id="KW-1185">Reference proteome</keyword>
<accession>M7TBP0</accession>
<protein>
    <submittedName>
        <fullName evidence="1">Uncharacterized protein</fullName>
    </submittedName>
</protein>
<dbReference type="HOGENOM" id="CLU_2359730_0_0_1"/>
<sequence>MAPTSALCKKVIENLEPEYTFPGAYYVHQPDGQEAYAVLKMVALHSFTIKVDEMFCYRILQLAEKGMPHGRPPRQQGDTEIIYGIECTFVSEDLCP</sequence>
<dbReference type="KEGG" id="ela:UCREL1_5694"/>
<proteinExistence type="predicted"/>
<evidence type="ECO:0000313" key="1">
    <source>
        <dbReference type="EMBL" id="EMR67306.1"/>
    </source>
</evidence>
<dbReference type="Proteomes" id="UP000012174">
    <property type="component" value="Unassembled WGS sequence"/>
</dbReference>
<reference evidence="2" key="1">
    <citation type="journal article" date="2013" name="Genome Announc.">
        <title>Draft genome sequence of the grapevine dieback fungus Eutypa lata UCR-EL1.</title>
        <authorList>
            <person name="Blanco-Ulate B."/>
            <person name="Rolshausen P.E."/>
            <person name="Cantu D."/>
        </authorList>
    </citation>
    <scope>NUCLEOTIDE SEQUENCE [LARGE SCALE GENOMIC DNA]</scope>
    <source>
        <strain evidence="2">UCR-EL1</strain>
    </source>
</reference>
<gene>
    <name evidence="1" type="ORF">UCREL1_5694</name>
</gene>